<dbReference type="SMART" id="SM00342">
    <property type="entry name" value="HTH_ARAC"/>
    <property type="match status" value="1"/>
</dbReference>
<dbReference type="InterPro" id="IPR029062">
    <property type="entry name" value="Class_I_gatase-like"/>
</dbReference>
<accession>A0A7X3S7Q3</accession>
<dbReference type="GO" id="GO:0003700">
    <property type="term" value="F:DNA-binding transcription factor activity"/>
    <property type="evidence" value="ECO:0007669"/>
    <property type="project" value="InterPro"/>
</dbReference>
<keyword evidence="6" id="KW-1185">Reference proteome</keyword>
<keyword evidence="3" id="KW-0804">Transcription</keyword>
<proteinExistence type="predicted"/>
<sequence>MAGLLLSLSNAAGPCLQTPWRLSDDRDIIGPIVPIGRTNPVQRIARTPVSVCLIALPETTPAALFSLFEVLSSVGLAWPAVTGEGEPHAGFEVRIVAPTGGVVKSGMGIPISPHAAFDDIESSDILIATDLEIVSGMDPRGRWPEAAAFIRRMHENGTLVSSVCTGSLLLAEAGLLDGQEATTHWAAAGMMETCYPNICLRPERILVHSGEAHGVVTSGGASSWIDLALYLIARYCGREEAIRAAKMFLLGDHSEGQLPYSAFIRPRVEGDAIVAEAQGWLADNYQRPHPVAEMVRRSGLAERTFKRRFKQATGYSPVDYAQTLRIEEAKQMLETGDLPADEIAYEVGYEDSAFFRKLFKRMTGVTPSRYRRRYREIVQKLDAAE</sequence>
<dbReference type="AlphaFoldDB" id="A0A7X3S7Q3"/>
<dbReference type="Gene3D" id="1.10.10.60">
    <property type="entry name" value="Homeodomain-like"/>
    <property type="match status" value="2"/>
</dbReference>
<dbReference type="EMBL" id="WUMV01000003">
    <property type="protein sequence ID" value="MXN64980.1"/>
    <property type="molecule type" value="Genomic_DNA"/>
</dbReference>
<name>A0A7X3S7Q3_9HYPH</name>
<evidence type="ECO:0000256" key="3">
    <source>
        <dbReference type="ARBA" id="ARBA00023163"/>
    </source>
</evidence>
<dbReference type="InterPro" id="IPR052158">
    <property type="entry name" value="INH-QAR"/>
</dbReference>
<evidence type="ECO:0000256" key="1">
    <source>
        <dbReference type="ARBA" id="ARBA00023015"/>
    </source>
</evidence>
<gene>
    <name evidence="5" type="ORF">GR183_08680</name>
</gene>
<dbReference type="InterPro" id="IPR009057">
    <property type="entry name" value="Homeodomain-like_sf"/>
</dbReference>
<organism evidence="5 6">
    <name type="scientific">Stappia sediminis</name>
    <dbReference type="NCBI Taxonomy" id="2692190"/>
    <lineage>
        <taxon>Bacteria</taxon>
        <taxon>Pseudomonadati</taxon>
        <taxon>Pseudomonadota</taxon>
        <taxon>Alphaproteobacteria</taxon>
        <taxon>Hyphomicrobiales</taxon>
        <taxon>Stappiaceae</taxon>
        <taxon>Stappia</taxon>
    </lineage>
</organism>
<dbReference type="GO" id="GO:0043565">
    <property type="term" value="F:sequence-specific DNA binding"/>
    <property type="evidence" value="ECO:0007669"/>
    <property type="project" value="InterPro"/>
</dbReference>
<dbReference type="SUPFAM" id="SSF52317">
    <property type="entry name" value="Class I glutamine amidotransferase-like"/>
    <property type="match status" value="1"/>
</dbReference>
<dbReference type="PRINTS" id="PR00032">
    <property type="entry name" value="HTHARAC"/>
</dbReference>
<dbReference type="InterPro" id="IPR018060">
    <property type="entry name" value="HTH_AraC"/>
</dbReference>
<dbReference type="InterPro" id="IPR002818">
    <property type="entry name" value="DJ-1/PfpI"/>
</dbReference>
<keyword evidence="1" id="KW-0805">Transcription regulation</keyword>
<reference evidence="5 6" key="1">
    <citation type="submission" date="2019-12" db="EMBL/GenBank/DDBJ databases">
        <authorList>
            <person name="Li M."/>
        </authorList>
    </citation>
    <scope>NUCLEOTIDE SEQUENCE [LARGE SCALE GENOMIC DNA]</scope>
    <source>
        <strain evidence="5 6">GBMRC 2046</strain>
    </source>
</reference>
<evidence type="ECO:0000259" key="4">
    <source>
        <dbReference type="PROSITE" id="PS01124"/>
    </source>
</evidence>
<keyword evidence="2" id="KW-0238">DNA-binding</keyword>
<protein>
    <submittedName>
        <fullName evidence="5">Helix-turn-helix domain-containing protein</fullName>
    </submittedName>
</protein>
<evidence type="ECO:0000256" key="2">
    <source>
        <dbReference type="ARBA" id="ARBA00023125"/>
    </source>
</evidence>
<dbReference type="Gene3D" id="3.40.50.880">
    <property type="match status" value="1"/>
</dbReference>
<dbReference type="Proteomes" id="UP000433101">
    <property type="component" value="Unassembled WGS sequence"/>
</dbReference>
<dbReference type="Pfam" id="PF12833">
    <property type="entry name" value="HTH_18"/>
    <property type="match status" value="1"/>
</dbReference>
<dbReference type="PROSITE" id="PS01124">
    <property type="entry name" value="HTH_ARAC_FAMILY_2"/>
    <property type="match status" value="1"/>
</dbReference>
<evidence type="ECO:0000313" key="5">
    <source>
        <dbReference type="EMBL" id="MXN64980.1"/>
    </source>
</evidence>
<dbReference type="PANTHER" id="PTHR43130:SF3">
    <property type="entry name" value="HTH-TYPE TRANSCRIPTIONAL REGULATOR RV1931C"/>
    <property type="match status" value="1"/>
</dbReference>
<dbReference type="InterPro" id="IPR020449">
    <property type="entry name" value="Tscrpt_reg_AraC-type_HTH"/>
</dbReference>
<evidence type="ECO:0000313" key="6">
    <source>
        <dbReference type="Proteomes" id="UP000433101"/>
    </source>
</evidence>
<dbReference type="SUPFAM" id="SSF46689">
    <property type="entry name" value="Homeodomain-like"/>
    <property type="match status" value="2"/>
</dbReference>
<feature type="domain" description="HTH araC/xylS-type" evidence="4">
    <location>
        <begin position="275"/>
        <end position="373"/>
    </location>
</feature>
<dbReference type="Pfam" id="PF01965">
    <property type="entry name" value="DJ-1_PfpI"/>
    <property type="match status" value="1"/>
</dbReference>
<comment type="caution">
    <text evidence="5">The sequence shown here is derived from an EMBL/GenBank/DDBJ whole genome shotgun (WGS) entry which is preliminary data.</text>
</comment>
<dbReference type="PANTHER" id="PTHR43130">
    <property type="entry name" value="ARAC-FAMILY TRANSCRIPTIONAL REGULATOR"/>
    <property type="match status" value="1"/>
</dbReference>
<dbReference type="CDD" id="cd03138">
    <property type="entry name" value="GATase1_AraC_2"/>
    <property type="match status" value="1"/>
</dbReference>